<comment type="caution">
    <text evidence="2">The sequence shown here is derived from an EMBL/GenBank/DDBJ whole genome shotgun (WGS) entry which is preliminary data.</text>
</comment>
<dbReference type="AlphaFoldDB" id="A0A3S5AC36"/>
<accession>A0A3S5AC36</accession>
<evidence type="ECO:0000313" key="3">
    <source>
        <dbReference type="Proteomes" id="UP000784294"/>
    </source>
</evidence>
<evidence type="ECO:0000313" key="2">
    <source>
        <dbReference type="EMBL" id="VEL25316.1"/>
    </source>
</evidence>
<protein>
    <recommendedName>
        <fullName evidence="4">Secreted protein</fullName>
    </recommendedName>
</protein>
<sequence>MLQMRDAMSAFVLLQAPLVGPLATSASATAHVWLIPFAHLSARKAFVVVNARQVRPSLKPIFQWTPNFTHDRLVDGASAIIAAVMGLQMNRVQSSRPSLAKLAHTFLCTKAPDQLTRSYDQRTKDDC</sequence>
<keyword evidence="1" id="KW-0732">Signal</keyword>
<organism evidence="2 3">
    <name type="scientific">Protopolystoma xenopodis</name>
    <dbReference type="NCBI Taxonomy" id="117903"/>
    <lineage>
        <taxon>Eukaryota</taxon>
        <taxon>Metazoa</taxon>
        <taxon>Spiralia</taxon>
        <taxon>Lophotrochozoa</taxon>
        <taxon>Platyhelminthes</taxon>
        <taxon>Monogenea</taxon>
        <taxon>Polyopisthocotylea</taxon>
        <taxon>Polystomatidea</taxon>
        <taxon>Polystomatidae</taxon>
        <taxon>Protopolystoma</taxon>
    </lineage>
</organism>
<gene>
    <name evidence="2" type="ORF">PXEA_LOCUS18756</name>
</gene>
<feature type="chain" id="PRO_5018689910" description="Secreted protein" evidence="1">
    <location>
        <begin position="29"/>
        <end position="127"/>
    </location>
</feature>
<evidence type="ECO:0000256" key="1">
    <source>
        <dbReference type="SAM" id="SignalP"/>
    </source>
</evidence>
<name>A0A3S5AC36_9PLAT</name>
<proteinExistence type="predicted"/>
<keyword evidence="3" id="KW-1185">Reference proteome</keyword>
<dbReference type="Proteomes" id="UP000784294">
    <property type="component" value="Unassembled WGS sequence"/>
</dbReference>
<evidence type="ECO:0008006" key="4">
    <source>
        <dbReference type="Google" id="ProtNLM"/>
    </source>
</evidence>
<dbReference type="EMBL" id="CAAALY010073004">
    <property type="protein sequence ID" value="VEL25316.1"/>
    <property type="molecule type" value="Genomic_DNA"/>
</dbReference>
<reference evidence="2" key="1">
    <citation type="submission" date="2018-11" db="EMBL/GenBank/DDBJ databases">
        <authorList>
            <consortium name="Pathogen Informatics"/>
        </authorList>
    </citation>
    <scope>NUCLEOTIDE SEQUENCE</scope>
</reference>
<feature type="signal peptide" evidence="1">
    <location>
        <begin position="1"/>
        <end position="28"/>
    </location>
</feature>